<keyword evidence="7" id="KW-1185">Reference proteome</keyword>
<feature type="transmembrane region" description="Helical" evidence="4">
    <location>
        <begin position="305"/>
        <end position="330"/>
    </location>
</feature>
<keyword evidence="4" id="KW-0812">Transmembrane</keyword>
<feature type="domain" description="ABC transporter" evidence="5">
    <location>
        <begin position="6"/>
        <end position="245"/>
    </location>
</feature>
<dbReference type="SMART" id="SM00382">
    <property type="entry name" value="AAA"/>
    <property type="match status" value="1"/>
</dbReference>
<feature type="transmembrane region" description="Helical" evidence="4">
    <location>
        <begin position="350"/>
        <end position="370"/>
    </location>
</feature>
<dbReference type="GO" id="GO:0016887">
    <property type="term" value="F:ATP hydrolysis activity"/>
    <property type="evidence" value="ECO:0007669"/>
    <property type="project" value="InterPro"/>
</dbReference>
<dbReference type="Proteomes" id="UP000326354">
    <property type="component" value="Chromosome"/>
</dbReference>
<reference evidence="6 7" key="1">
    <citation type="submission" date="2019-08" db="EMBL/GenBank/DDBJ databases">
        <title>Complete genome sequence of Candidatus Uab amorphum.</title>
        <authorList>
            <person name="Shiratori T."/>
            <person name="Suzuki S."/>
            <person name="Kakizawa Y."/>
            <person name="Ishida K."/>
        </authorList>
    </citation>
    <scope>NUCLEOTIDE SEQUENCE [LARGE SCALE GENOMIC DNA]</scope>
    <source>
        <strain evidence="6 7">SRT547</strain>
    </source>
</reference>
<name>A0A5S9IM20_UABAM</name>
<keyword evidence="4" id="KW-0472">Membrane</keyword>
<evidence type="ECO:0000256" key="3">
    <source>
        <dbReference type="ARBA" id="ARBA00022840"/>
    </source>
</evidence>
<dbReference type="PANTHER" id="PTHR43023">
    <property type="entry name" value="PROTEIN TRIGALACTOSYLDIACYLGLYCEROL 3, CHLOROPLASTIC"/>
    <property type="match status" value="1"/>
</dbReference>
<dbReference type="GO" id="GO:0043190">
    <property type="term" value="C:ATP-binding cassette (ABC) transporter complex"/>
    <property type="evidence" value="ECO:0007669"/>
    <property type="project" value="InterPro"/>
</dbReference>
<dbReference type="InterPro" id="IPR003439">
    <property type="entry name" value="ABC_transporter-like_ATP-bd"/>
</dbReference>
<gene>
    <name evidence="6" type="ORF">UABAM_02281</name>
</gene>
<dbReference type="PANTHER" id="PTHR43023:SF6">
    <property type="entry name" value="INTERMEMBRANE PHOSPHOLIPID TRANSPORT SYSTEM ATP-BINDING PROTEIN MLAF"/>
    <property type="match status" value="1"/>
</dbReference>
<evidence type="ECO:0000256" key="4">
    <source>
        <dbReference type="SAM" id="Phobius"/>
    </source>
</evidence>
<keyword evidence="4" id="KW-1133">Transmembrane helix</keyword>
<dbReference type="PROSITE" id="PS50893">
    <property type="entry name" value="ABC_TRANSPORTER_2"/>
    <property type="match status" value="1"/>
</dbReference>
<dbReference type="OrthoDB" id="9772862at2"/>
<evidence type="ECO:0000256" key="1">
    <source>
        <dbReference type="ARBA" id="ARBA00022448"/>
    </source>
</evidence>
<evidence type="ECO:0000313" key="7">
    <source>
        <dbReference type="Proteomes" id="UP000326354"/>
    </source>
</evidence>
<dbReference type="InterPro" id="IPR003593">
    <property type="entry name" value="AAA+_ATPase"/>
</dbReference>
<feature type="transmembrane region" description="Helical" evidence="4">
    <location>
        <begin position="408"/>
        <end position="437"/>
    </location>
</feature>
<keyword evidence="1" id="KW-0813">Transport</keyword>
<sequence>MSEALITVKNLCIRTETRSILTQTNFQINRGKITLLIGGSGGGKTVLLKILSGLLHKSHPSFYIDGEILFEDKNILQWQNHAKAQDVGIVFQDYGLLDNYSIEQNIDFAFCHSRNKIPVKQRKAMFLRLTEKLSINPHLHIQHASGGQKRRIAIARTLAYNPEVIVYDEPTAGLDPQMAQNVAQLIQKTHNEFSKQGSLIVTHDYEEFLPIADHVLFLDPAKKRVYEVSKDQLQELITAGYLQVPMEKQTQKNKWLRKTEHFFIATCNWSIQTPIRLAQAIMRTLPLWRSFKWGTRFFVHYFKMLSFLSSIFYLAMAGAIIGSVCAYFSFKFLPYRHITRQLITEDVLTALGFGLYRVIIPIFASILIAARSGAAVASDIGNRVYLQETDSMRSMACAPSSYLQTGSILAFLVSIPLLTFMTFLVARFFCLGVFSIMHPEYHPILGDAIFHKLLREGSSFFYRGTGWLIAKSLVCGWGLANICYYIGMRAKSSAKDISRDITFTVIWGTLFVMVTHAAFAFLEFSKKVY</sequence>
<keyword evidence="2" id="KW-0547">Nucleotide-binding</keyword>
<dbReference type="Pfam" id="PF02405">
    <property type="entry name" value="MlaE"/>
    <property type="match status" value="1"/>
</dbReference>
<feature type="transmembrane region" description="Helical" evidence="4">
    <location>
        <begin position="460"/>
        <end position="480"/>
    </location>
</feature>
<dbReference type="GO" id="GO:0005524">
    <property type="term" value="F:ATP binding"/>
    <property type="evidence" value="ECO:0007669"/>
    <property type="project" value="UniProtKB-KW"/>
</dbReference>
<proteinExistence type="predicted"/>
<dbReference type="SUPFAM" id="SSF52540">
    <property type="entry name" value="P-loop containing nucleoside triphosphate hydrolases"/>
    <property type="match status" value="1"/>
</dbReference>
<dbReference type="KEGG" id="uam:UABAM_02281"/>
<dbReference type="Pfam" id="PF00005">
    <property type="entry name" value="ABC_tran"/>
    <property type="match status" value="1"/>
</dbReference>
<dbReference type="InterPro" id="IPR030802">
    <property type="entry name" value="Permease_MalE"/>
</dbReference>
<protein>
    <submittedName>
        <fullName evidence="6">Sulfate ABC transporter ATP-binding protein</fullName>
    </submittedName>
</protein>
<dbReference type="EMBL" id="AP019860">
    <property type="protein sequence ID" value="BBM83926.1"/>
    <property type="molecule type" value="Genomic_DNA"/>
</dbReference>
<evidence type="ECO:0000313" key="6">
    <source>
        <dbReference type="EMBL" id="BBM83926.1"/>
    </source>
</evidence>
<dbReference type="AlphaFoldDB" id="A0A5S9IM20"/>
<dbReference type="RefSeq" id="WP_151968107.1">
    <property type="nucleotide sequence ID" value="NZ_AP019860.1"/>
</dbReference>
<feature type="transmembrane region" description="Helical" evidence="4">
    <location>
        <begin position="501"/>
        <end position="522"/>
    </location>
</feature>
<dbReference type="InterPro" id="IPR027417">
    <property type="entry name" value="P-loop_NTPase"/>
</dbReference>
<evidence type="ECO:0000259" key="5">
    <source>
        <dbReference type="PROSITE" id="PS50893"/>
    </source>
</evidence>
<organism evidence="6 7">
    <name type="scientific">Uabimicrobium amorphum</name>
    <dbReference type="NCBI Taxonomy" id="2596890"/>
    <lineage>
        <taxon>Bacteria</taxon>
        <taxon>Pseudomonadati</taxon>
        <taxon>Planctomycetota</taxon>
        <taxon>Candidatus Uabimicrobiia</taxon>
        <taxon>Candidatus Uabimicrobiales</taxon>
        <taxon>Candidatus Uabimicrobiaceae</taxon>
        <taxon>Candidatus Uabimicrobium</taxon>
    </lineage>
</organism>
<dbReference type="Gene3D" id="3.40.50.300">
    <property type="entry name" value="P-loop containing nucleotide triphosphate hydrolases"/>
    <property type="match status" value="1"/>
</dbReference>
<accession>A0A5S9IM20</accession>
<keyword evidence="3 6" id="KW-0067">ATP-binding</keyword>
<evidence type="ECO:0000256" key="2">
    <source>
        <dbReference type="ARBA" id="ARBA00022741"/>
    </source>
</evidence>